<evidence type="ECO:0000259" key="3">
    <source>
        <dbReference type="Pfam" id="PF07000"/>
    </source>
</evidence>
<dbReference type="Pfam" id="PF18474">
    <property type="entry name" value="DUF5614"/>
    <property type="match status" value="1"/>
</dbReference>
<keyword evidence="2" id="KW-0813">Transport</keyword>
<dbReference type="InterPro" id="IPR026854">
    <property type="entry name" value="VPS13_N"/>
</dbReference>
<dbReference type="Pfam" id="PF12624">
    <property type="entry name" value="VPS13_N"/>
    <property type="match status" value="1"/>
</dbReference>
<proteinExistence type="inferred from homology"/>
<evidence type="ECO:0000256" key="1">
    <source>
        <dbReference type="ARBA" id="ARBA00006588"/>
    </source>
</evidence>
<feature type="domain" description="DUF5614" evidence="5">
    <location>
        <begin position="2"/>
        <end position="81"/>
    </location>
</feature>
<keyword evidence="7" id="KW-1185">Reference proteome</keyword>
<evidence type="ECO:0000259" key="4">
    <source>
        <dbReference type="Pfam" id="PF12624"/>
    </source>
</evidence>
<protein>
    <submittedName>
        <fullName evidence="6">DUF1308 and/or Chorein N domain containing protein</fullName>
    </submittedName>
</protein>
<comment type="similarity">
    <text evidence="1">Belongs to the UPF0415 family.</text>
</comment>
<comment type="caution">
    <text evidence="6">The sequence shown here is derived from an EMBL/GenBank/DDBJ whole genome shotgun (WGS) entry which is preliminary data.</text>
</comment>
<organism evidence="6 7">
    <name type="scientific">Asbolus verrucosus</name>
    <name type="common">Desert ironclad beetle</name>
    <dbReference type="NCBI Taxonomy" id="1661398"/>
    <lineage>
        <taxon>Eukaryota</taxon>
        <taxon>Metazoa</taxon>
        <taxon>Ecdysozoa</taxon>
        <taxon>Arthropoda</taxon>
        <taxon>Hexapoda</taxon>
        <taxon>Insecta</taxon>
        <taxon>Pterygota</taxon>
        <taxon>Neoptera</taxon>
        <taxon>Endopterygota</taxon>
        <taxon>Coleoptera</taxon>
        <taxon>Polyphaga</taxon>
        <taxon>Cucujiformia</taxon>
        <taxon>Tenebrionidae</taxon>
        <taxon>Pimeliinae</taxon>
        <taxon>Asbolus</taxon>
    </lineage>
</organism>
<evidence type="ECO:0000256" key="2">
    <source>
        <dbReference type="ARBA" id="ARBA00022448"/>
    </source>
</evidence>
<name>A0A482VMN2_ASBVE</name>
<accession>A0A482VMN2</accession>
<dbReference type="STRING" id="1661398.A0A482VMN2"/>
<feature type="domain" description="DUF1308" evidence="3">
    <location>
        <begin position="104"/>
        <end position="282"/>
    </location>
</feature>
<sequence>MGDASYGVRSVIDQAEDYIESARLYPCLFQIPKVVFVFINGVGNNLATKIESFGIKVEGTRITDVDITEEIDEKSNENSVQTEVTQNMNNLELSTPNISHITKINLDVSAMLAYVSSVTNGSADMYEFSVHVLAQQAKWERQRPQKPILDSFFEGKKLYCCQTAKDNFINIVNTVGGLNEKKRAEDFLKRITVLPDNATAENTIEDSDKDELFKNVQLTPEKSLSVGGKIRERSLIIFTFGDRIGAVTVTANDGFVRSAKQQGIDFVVFIHESRALTEQKELTKGDVKLTNLVLKQSALDDLDLPLQTVYGRIGKLVLKIPWKNLYGAAFVINIEDIYLLASPNQQVKFNAVKESLKQFEAKKREILKVELAKKQEAEKGKDLICENQTF</sequence>
<dbReference type="Pfam" id="PF07000">
    <property type="entry name" value="DUF1308"/>
    <property type="match status" value="1"/>
</dbReference>
<evidence type="ECO:0000313" key="7">
    <source>
        <dbReference type="Proteomes" id="UP000292052"/>
    </source>
</evidence>
<feature type="domain" description="Chorein N-terminal" evidence="4">
    <location>
        <begin position="284"/>
        <end position="382"/>
    </location>
</feature>
<dbReference type="PANTHER" id="PTHR13379">
    <property type="entry name" value="UNCHARACTERIZED DUF1308"/>
    <property type="match status" value="1"/>
</dbReference>
<reference evidence="6 7" key="1">
    <citation type="submission" date="2017-03" db="EMBL/GenBank/DDBJ databases">
        <title>Genome of the blue death feigning beetle - Asbolus verrucosus.</title>
        <authorList>
            <person name="Rider S.D."/>
        </authorList>
    </citation>
    <scope>NUCLEOTIDE SEQUENCE [LARGE SCALE GENOMIC DNA]</scope>
    <source>
        <strain evidence="6">Butters</strain>
        <tissue evidence="6">Head and leg muscle</tissue>
    </source>
</reference>
<dbReference type="InterPro" id="IPR010733">
    <property type="entry name" value="DUF1308"/>
</dbReference>
<evidence type="ECO:0000259" key="5">
    <source>
        <dbReference type="Pfam" id="PF18474"/>
    </source>
</evidence>
<dbReference type="AlphaFoldDB" id="A0A482VMN2"/>
<dbReference type="OrthoDB" id="441890at2759"/>
<evidence type="ECO:0000313" key="6">
    <source>
        <dbReference type="EMBL" id="RZC34162.1"/>
    </source>
</evidence>
<dbReference type="InterPro" id="IPR041076">
    <property type="entry name" value="DUF5614"/>
</dbReference>
<dbReference type="PANTHER" id="PTHR13379:SF0">
    <property type="entry name" value="UPF0415 PROTEIN C7ORF25"/>
    <property type="match status" value="1"/>
</dbReference>
<gene>
    <name evidence="6" type="ORF">BDFB_005568</name>
</gene>
<dbReference type="Proteomes" id="UP000292052">
    <property type="component" value="Unassembled WGS sequence"/>
</dbReference>
<dbReference type="EMBL" id="QDEB01082482">
    <property type="protein sequence ID" value="RZC34162.1"/>
    <property type="molecule type" value="Genomic_DNA"/>
</dbReference>